<dbReference type="AlphaFoldDB" id="A0AAV7LP96"/>
<proteinExistence type="predicted"/>
<evidence type="ECO:0000313" key="2">
    <source>
        <dbReference type="Proteomes" id="UP001066276"/>
    </source>
</evidence>
<organism evidence="1 2">
    <name type="scientific">Pleurodeles waltl</name>
    <name type="common">Iberian ribbed newt</name>
    <dbReference type="NCBI Taxonomy" id="8319"/>
    <lineage>
        <taxon>Eukaryota</taxon>
        <taxon>Metazoa</taxon>
        <taxon>Chordata</taxon>
        <taxon>Craniata</taxon>
        <taxon>Vertebrata</taxon>
        <taxon>Euteleostomi</taxon>
        <taxon>Amphibia</taxon>
        <taxon>Batrachia</taxon>
        <taxon>Caudata</taxon>
        <taxon>Salamandroidea</taxon>
        <taxon>Salamandridae</taxon>
        <taxon>Pleurodelinae</taxon>
        <taxon>Pleurodeles</taxon>
    </lineage>
</organism>
<keyword evidence="2" id="KW-1185">Reference proteome</keyword>
<evidence type="ECO:0000313" key="1">
    <source>
        <dbReference type="EMBL" id="KAJ1093372.1"/>
    </source>
</evidence>
<dbReference type="EMBL" id="JANPWB010000015">
    <property type="protein sequence ID" value="KAJ1093372.1"/>
    <property type="molecule type" value="Genomic_DNA"/>
</dbReference>
<dbReference type="Proteomes" id="UP001066276">
    <property type="component" value="Chromosome 11"/>
</dbReference>
<gene>
    <name evidence="1" type="ORF">NDU88_006473</name>
</gene>
<name>A0AAV7LP96_PLEWA</name>
<sequence length="284" mass="30685">MAPGAAVQTAALLPAHSFILIAAPSAFFVVGVAHPAAQDLYLKPRLHTGRRCCLPRCKWTNVLPGLWSQLRPAQTLPGAASLLTRLGTEQRSRVWIGGDGSKGAPEIAQEASAQQLFSSWGDGGAARSGLTWCHAPPAAEPTWYNAAKEAQSTPSRASNQHYTRPLPIFLHWPAIVSTGFSVHGELSCGTGALPDLASRHGVGRRHLMWLQKYSTLGLPAGRSPEAQREHGAALKYSANDQELDGLFHYHKFPRLARRRLRCFPAFAQHSTDSGTALLAFASYP</sequence>
<comment type="caution">
    <text evidence="1">The sequence shown here is derived from an EMBL/GenBank/DDBJ whole genome shotgun (WGS) entry which is preliminary data.</text>
</comment>
<protein>
    <submittedName>
        <fullName evidence="1">Uncharacterized protein</fullName>
    </submittedName>
</protein>
<reference evidence="1" key="1">
    <citation type="journal article" date="2022" name="bioRxiv">
        <title>Sequencing and chromosome-scale assembly of the giantPleurodeles waltlgenome.</title>
        <authorList>
            <person name="Brown T."/>
            <person name="Elewa A."/>
            <person name="Iarovenko S."/>
            <person name="Subramanian E."/>
            <person name="Araus A.J."/>
            <person name="Petzold A."/>
            <person name="Susuki M."/>
            <person name="Suzuki K.-i.T."/>
            <person name="Hayashi T."/>
            <person name="Toyoda A."/>
            <person name="Oliveira C."/>
            <person name="Osipova E."/>
            <person name="Leigh N.D."/>
            <person name="Simon A."/>
            <person name="Yun M.H."/>
        </authorList>
    </citation>
    <scope>NUCLEOTIDE SEQUENCE</scope>
    <source>
        <strain evidence="1">20211129_DDA</strain>
        <tissue evidence="1">Liver</tissue>
    </source>
</reference>
<accession>A0AAV7LP96</accession>